<dbReference type="PANTHER" id="PTHR30487">
    <property type="entry name" value="TYPE 4 PREPILIN-LIKE PROTEINS LEADER PEPTIDE-PROCESSING ENZYME"/>
    <property type="match status" value="1"/>
</dbReference>
<feature type="transmembrane region" description="Helical" evidence="2">
    <location>
        <begin position="152"/>
        <end position="175"/>
    </location>
</feature>
<evidence type="ECO:0000256" key="1">
    <source>
        <dbReference type="ARBA" id="ARBA00005801"/>
    </source>
</evidence>
<dbReference type="EMBL" id="OY288114">
    <property type="protein sequence ID" value="CAJ0876382.1"/>
    <property type="molecule type" value="Genomic_DNA"/>
</dbReference>
<evidence type="ECO:0000259" key="3">
    <source>
        <dbReference type="Pfam" id="PF01478"/>
    </source>
</evidence>
<evidence type="ECO:0000313" key="4">
    <source>
        <dbReference type="EMBL" id="CAJ0876382.1"/>
    </source>
</evidence>
<protein>
    <recommendedName>
        <fullName evidence="3">Prepilin type IV endopeptidase peptidase domain-containing protein</fullName>
    </recommendedName>
</protein>
<dbReference type="GO" id="GO:0005886">
    <property type="term" value="C:plasma membrane"/>
    <property type="evidence" value="ECO:0007669"/>
    <property type="project" value="TreeGrafter"/>
</dbReference>
<feature type="transmembrane region" description="Helical" evidence="2">
    <location>
        <begin position="97"/>
        <end position="114"/>
    </location>
</feature>
<dbReference type="GO" id="GO:0004190">
    <property type="term" value="F:aspartic-type endopeptidase activity"/>
    <property type="evidence" value="ECO:0007669"/>
    <property type="project" value="InterPro"/>
</dbReference>
<dbReference type="Gene3D" id="1.20.120.1220">
    <property type="match status" value="1"/>
</dbReference>
<proteinExistence type="inferred from homology"/>
<feature type="transmembrane region" description="Helical" evidence="2">
    <location>
        <begin position="46"/>
        <end position="62"/>
    </location>
</feature>
<dbReference type="GO" id="GO:0006465">
    <property type="term" value="P:signal peptide processing"/>
    <property type="evidence" value="ECO:0007669"/>
    <property type="project" value="TreeGrafter"/>
</dbReference>
<reference evidence="4" key="1">
    <citation type="submission" date="2023-07" db="EMBL/GenBank/DDBJ databases">
        <authorList>
            <person name="Pelsma A.J. K."/>
        </authorList>
    </citation>
    <scope>NUCLEOTIDE SEQUENCE</scope>
</reference>
<name>A0AA48RET2_9ZZZZ</name>
<gene>
    <name evidence="4" type="ORF">AMST5_02780</name>
</gene>
<keyword evidence="2" id="KW-0472">Membrane</keyword>
<accession>A0AA48RET2</accession>
<dbReference type="Pfam" id="PF01478">
    <property type="entry name" value="Peptidase_A24"/>
    <property type="match status" value="1"/>
</dbReference>
<comment type="similarity">
    <text evidence="1">Belongs to the peptidase A24 family.</text>
</comment>
<feature type="domain" description="Prepilin type IV endopeptidase peptidase" evidence="3">
    <location>
        <begin position="74"/>
        <end position="180"/>
    </location>
</feature>
<keyword evidence="2" id="KW-0812">Transmembrane</keyword>
<dbReference type="InterPro" id="IPR050882">
    <property type="entry name" value="Prepilin_peptidase/N-MTase"/>
</dbReference>
<dbReference type="InterPro" id="IPR000045">
    <property type="entry name" value="Prepilin_IV_endopep_pep"/>
</dbReference>
<keyword evidence="2" id="KW-1133">Transmembrane helix</keyword>
<sequence>MRDEPILQATPGPRLWSLSSACARRRRALWSLACDILRGRGEGRPLTATAWLSLVLLFTLLADRPAPVIVASVALYAGLCVVALFDARYYVIPDGPLGFLLVSGLATWFAIAPAEIGQRLAAAAVGFAALRFVAYAYEAVRGAPGVGEGDARLFAVAGLWLGFAGLPSCLIYAVLSGLVAAAVGLRQGLLENARAPLPFGPHLAFGVWLCWTIGPIEFG</sequence>
<dbReference type="PANTHER" id="PTHR30487:SF0">
    <property type="entry name" value="PREPILIN LEADER PEPTIDASE_N-METHYLTRANSFERASE-RELATED"/>
    <property type="match status" value="1"/>
</dbReference>
<dbReference type="AlphaFoldDB" id="A0AA48RET2"/>
<feature type="transmembrane region" description="Helical" evidence="2">
    <location>
        <begin position="68"/>
        <end position="85"/>
    </location>
</feature>
<evidence type="ECO:0000256" key="2">
    <source>
        <dbReference type="SAM" id="Phobius"/>
    </source>
</evidence>
<organism evidence="4">
    <name type="scientific">freshwater sediment metagenome</name>
    <dbReference type="NCBI Taxonomy" id="556182"/>
    <lineage>
        <taxon>unclassified sequences</taxon>
        <taxon>metagenomes</taxon>
        <taxon>ecological metagenomes</taxon>
    </lineage>
</organism>